<evidence type="ECO:0000313" key="2">
    <source>
        <dbReference type="EMBL" id="KDQ06137.1"/>
    </source>
</evidence>
<gene>
    <name evidence="2" type="ORF">BOTBODRAFT_265447</name>
</gene>
<protein>
    <submittedName>
        <fullName evidence="2">Uncharacterized protein</fullName>
    </submittedName>
</protein>
<evidence type="ECO:0000313" key="3">
    <source>
        <dbReference type="Proteomes" id="UP000027195"/>
    </source>
</evidence>
<dbReference type="HOGENOM" id="CLU_2704495_0_0_1"/>
<feature type="compositionally biased region" description="Basic residues" evidence="1">
    <location>
        <begin position="11"/>
        <end position="20"/>
    </location>
</feature>
<reference evidence="3" key="1">
    <citation type="journal article" date="2014" name="Proc. Natl. Acad. Sci. U.S.A.">
        <title>Extensive sampling of basidiomycete genomes demonstrates inadequacy of the white-rot/brown-rot paradigm for wood decay fungi.</title>
        <authorList>
            <person name="Riley R."/>
            <person name="Salamov A.A."/>
            <person name="Brown D.W."/>
            <person name="Nagy L.G."/>
            <person name="Floudas D."/>
            <person name="Held B.W."/>
            <person name="Levasseur A."/>
            <person name="Lombard V."/>
            <person name="Morin E."/>
            <person name="Otillar R."/>
            <person name="Lindquist E.A."/>
            <person name="Sun H."/>
            <person name="LaButti K.M."/>
            <person name="Schmutz J."/>
            <person name="Jabbour D."/>
            <person name="Luo H."/>
            <person name="Baker S.E."/>
            <person name="Pisabarro A.G."/>
            <person name="Walton J.D."/>
            <person name="Blanchette R.A."/>
            <person name="Henrissat B."/>
            <person name="Martin F."/>
            <person name="Cullen D."/>
            <person name="Hibbett D.S."/>
            <person name="Grigoriev I.V."/>
        </authorList>
    </citation>
    <scope>NUCLEOTIDE SEQUENCE [LARGE SCALE GENOMIC DNA]</scope>
    <source>
        <strain evidence="3">FD-172 SS1</strain>
    </source>
</reference>
<organism evidence="2 3">
    <name type="scientific">Botryobasidium botryosum (strain FD-172 SS1)</name>
    <dbReference type="NCBI Taxonomy" id="930990"/>
    <lineage>
        <taxon>Eukaryota</taxon>
        <taxon>Fungi</taxon>
        <taxon>Dikarya</taxon>
        <taxon>Basidiomycota</taxon>
        <taxon>Agaricomycotina</taxon>
        <taxon>Agaricomycetes</taxon>
        <taxon>Cantharellales</taxon>
        <taxon>Botryobasidiaceae</taxon>
        <taxon>Botryobasidium</taxon>
    </lineage>
</organism>
<accession>A0A067M2M8</accession>
<name>A0A067M2M8_BOTB1</name>
<feature type="region of interest" description="Disordered" evidence="1">
    <location>
        <begin position="1"/>
        <end position="73"/>
    </location>
</feature>
<proteinExistence type="predicted"/>
<feature type="compositionally biased region" description="Basic and acidic residues" evidence="1">
    <location>
        <begin position="1"/>
        <end position="10"/>
    </location>
</feature>
<evidence type="ECO:0000256" key="1">
    <source>
        <dbReference type="SAM" id="MobiDB-lite"/>
    </source>
</evidence>
<feature type="compositionally biased region" description="Basic and acidic residues" evidence="1">
    <location>
        <begin position="44"/>
        <end position="73"/>
    </location>
</feature>
<dbReference type="Proteomes" id="UP000027195">
    <property type="component" value="Unassembled WGS sequence"/>
</dbReference>
<keyword evidence="3" id="KW-1185">Reference proteome</keyword>
<dbReference type="InParanoid" id="A0A067M2M8"/>
<dbReference type="AlphaFoldDB" id="A0A067M2M8"/>
<dbReference type="EMBL" id="KL198154">
    <property type="protein sequence ID" value="KDQ06137.1"/>
    <property type="molecule type" value="Genomic_DNA"/>
</dbReference>
<sequence length="73" mass="8254">MASHSAEKSRTDKRKRIKSHHVSENDKDNQAAQAARQSKKAKKAERAKAKKKAAEKDMIVEKPGDSEEVRQLK</sequence>